<dbReference type="InterPro" id="IPR021858">
    <property type="entry name" value="Fun_TF"/>
</dbReference>
<keyword evidence="3" id="KW-1185">Reference proteome</keyword>
<proteinExistence type="predicted"/>
<dbReference type="InterPro" id="IPR053175">
    <property type="entry name" value="DHMBA_Reg_Transcription_Factor"/>
</dbReference>
<dbReference type="STRING" id="1448320.A0A319DRA5"/>
<feature type="compositionally biased region" description="Low complexity" evidence="1">
    <location>
        <begin position="61"/>
        <end position="81"/>
    </location>
</feature>
<protein>
    <recommendedName>
        <fullName evidence="4">Zn(II)2Cys6 transcription factor</fullName>
    </recommendedName>
</protein>
<name>A0A319DRA5_9EURO</name>
<dbReference type="Proteomes" id="UP000247810">
    <property type="component" value="Unassembled WGS sequence"/>
</dbReference>
<sequence>MYVSPPYPTPTNRIAGRRSGQTCPGYPDASKLRVRDETTRVIDRARRAPRKTGASSRSPLSTQSAASTDSDDASVSTSTQDGGDETISDVDSQALLMLLDPAAPAENLHDLGINYYLSNYVVANSGPCPGFLNYSWDIITDSGGDCEMVQVAIRAIGLAALASATGTEKLNLQARASYSQALRRLNTVLVDKTMANHDSTVFTILTLSLYETITCSDVGSLEAWKNHINGAINLLMQRGAAQFRTTQGQQIFGEAVAHLLTLCSRVNQPVPPKLRALRVEWQRTTEGTSPAWMLATTHIEVMELFHRVNPDKDTPFLQDEWETLLARGVELDQRIQILVKEIPAPWGFKTVHDPEADPRVVYRGVYHIYYNTWVGKIWDGIRACRIFANQAIYCLLLREGFTWAPEVLSEDGLYLDLLQRASDTTTQMRDDILASVPQMLGFVRQDEATGTWYLDSSSPDIPHLAPANGGYFLLWHLFLAGTLWMNAPDVRLWAIDRLRAIRSATGIQKAGFLADALKFHPGLVSSLLLANEYLVRDL</sequence>
<evidence type="ECO:0000256" key="1">
    <source>
        <dbReference type="SAM" id="MobiDB-lite"/>
    </source>
</evidence>
<dbReference type="AlphaFoldDB" id="A0A319DRA5"/>
<dbReference type="Pfam" id="PF11951">
    <property type="entry name" value="Fungal_trans_2"/>
    <property type="match status" value="1"/>
</dbReference>
<feature type="compositionally biased region" description="Basic and acidic residues" evidence="1">
    <location>
        <begin position="30"/>
        <end position="46"/>
    </location>
</feature>
<evidence type="ECO:0000313" key="2">
    <source>
        <dbReference type="EMBL" id="PYI00181.1"/>
    </source>
</evidence>
<dbReference type="VEuPathDB" id="FungiDB:BO71DRAFT_393785"/>
<dbReference type="OrthoDB" id="4220372at2759"/>
<feature type="region of interest" description="Disordered" evidence="1">
    <location>
        <begin position="1"/>
        <end position="87"/>
    </location>
</feature>
<reference evidence="2 3" key="1">
    <citation type="submission" date="2018-02" db="EMBL/GenBank/DDBJ databases">
        <title>The genomes of Aspergillus section Nigri reveals drivers in fungal speciation.</title>
        <authorList>
            <consortium name="DOE Joint Genome Institute"/>
            <person name="Vesth T.C."/>
            <person name="Nybo J."/>
            <person name="Theobald S."/>
            <person name="Brandl J."/>
            <person name="Frisvad J.C."/>
            <person name="Nielsen K.F."/>
            <person name="Lyhne E.K."/>
            <person name="Kogle M.E."/>
            <person name="Kuo A."/>
            <person name="Riley R."/>
            <person name="Clum A."/>
            <person name="Nolan M."/>
            <person name="Lipzen A."/>
            <person name="Salamov A."/>
            <person name="Henrissat B."/>
            <person name="Wiebenga A."/>
            <person name="De vries R.P."/>
            <person name="Grigoriev I.V."/>
            <person name="Mortensen U.H."/>
            <person name="Andersen M.R."/>
            <person name="Baker S.E."/>
        </authorList>
    </citation>
    <scope>NUCLEOTIDE SEQUENCE [LARGE SCALE GENOMIC DNA]</scope>
    <source>
        <strain evidence="2 3">CBS 707.79</strain>
    </source>
</reference>
<gene>
    <name evidence="2" type="ORF">BO71DRAFT_393785</name>
</gene>
<accession>A0A319DRA5</accession>
<evidence type="ECO:0008006" key="4">
    <source>
        <dbReference type="Google" id="ProtNLM"/>
    </source>
</evidence>
<evidence type="ECO:0000313" key="3">
    <source>
        <dbReference type="Proteomes" id="UP000247810"/>
    </source>
</evidence>
<dbReference type="EMBL" id="KZ825797">
    <property type="protein sequence ID" value="PYI00181.1"/>
    <property type="molecule type" value="Genomic_DNA"/>
</dbReference>
<organism evidence="2 3">
    <name type="scientific">Aspergillus ellipticus CBS 707.79</name>
    <dbReference type="NCBI Taxonomy" id="1448320"/>
    <lineage>
        <taxon>Eukaryota</taxon>
        <taxon>Fungi</taxon>
        <taxon>Dikarya</taxon>
        <taxon>Ascomycota</taxon>
        <taxon>Pezizomycotina</taxon>
        <taxon>Eurotiomycetes</taxon>
        <taxon>Eurotiomycetidae</taxon>
        <taxon>Eurotiales</taxon>
        <taxon>Aspergillaceae</taxon>
        <taxon>Aspergillus</taxon>
        <taxon>Aspergillus subgen. Circumdati</taxon>
    </lineage>
</organism>
<dbReference type="PANTHER" id="PTHR38791">
    <property type="entry name" value="ZN(II)2CYS6 TRANSCRIPTION FACTOR (EUROFUNG)-RELATED-RELATED"/>
    <property type="match status" value="1"/>
</dbReference>